<dbReference type="PANTHER" id="PTHR12684:SF2">
    <property type="entry name" value="TRNA 2'-PHOSPHOTRANSFERASE 1"/>
    <property type="match status" value="1"/>
</dbReference>
<dbReference type="Gene3D" id="1.10.10.970">
    <property type="entry name" value="RNA 2'-phosphotransferase, Tpt1/KptA family, N-terminal domain"/>
    <property type="match status" value="1"/>
</dbReference>
<evidence type="ECO:0000313" key="9">
    <source>
        <dbReference type="Proteomes" id="UP000054477"/>
    </source>
</evidence>
<dbReference type="Proteomes" id="UP000054477">
    <property type="component" value="Unassembled WGS sequence"/>
</dbReference>
<comment type="catalytic activity">
    <reaction evidence="6">
        <text>2'-phospho-[ligated tRNA] + NAD(+) = mature tRNA + ADP-alpha-D-ribose 1'',2''-cyclic phosphate + nicotinamide</text>
        <dbReference type="Rhea" id="RHEA:23324"/>
        <dbReference type="Rhea" id="RHEA-COMP:11106"/>
        <dbReference type="Rhea" id="RHEA-COMP:11107"/>
        <dbReference type="ChEBI" id="CHEBI:17154"/>
        <dbReference type="ChEBI" id="CHEBI:57540"/>
        <dbReference type="ChEBI" id="CHEBI:76596"/>
        <dbReference type="ChEBI" id="CHEBI:82883"/>
        <dbReference type="ChEBI" id="CHEBI:85027"/>
        <dbReference type="EC" id="2.7.1.160"/>
    </reaction>
</comment>
<evidence type="ECO:0000313" key="8">
    <source>
        <dbReference type="EMBL" id="KIK07815.1"/>
    </source>
</evidence>
<evidence type="ECO:0000256" key="1">
    <source>
        <dbReference type="ARBA" id="ARBA00003343"/>
    </source>
</evidence>
<protein>
    <recommendedName>
        <fullName evidence="3">2'-phosphotransferase</fullName>
        <ecNumber evidence="3">2.7.1.160</ecNumber>
    </recommendedName>
</protein>
<reference evidence="9" key="2">
    <citation type="submission" date="2015-01" db="EMBL/GenBank/DDBJ databases">
        <title>Evolutionary Origins and Diversification of the Mycorrhizal Mutualists.</title>
        <authorList>
            <consortium name="DOE Joint Genome Institute"/>
            <consortium name="Mycorrhizal Genomics Consortium"/>
            <person name="Kohler A."/>
            <person name="Kuo A."/>
            <person name="Nagy L.G."/>
            <person name="Floudas D."/>
            <person name="Copeland A."/>
            <person name="Barry K.W."/>
            <person name="Cichocki N."/>
            <person name="Veneault-Fourrey C."/>
            <person name="LaButti K."/>
            <person name="Lindquist E.A."/>
            <person name="Lipzen A."/>
            <person name="Lundell T."/>
            <person name="Morin E."/>
            <person name="Murat C."/>
            <person name="Riley R."/>
            <person name="Ohm R."/>
            <person name="Sun H."/>
            <person name="Tunlid A."/>
            <person name="Henrissat B."/>
            <person name="Grigoriev I.V."/>
            <person name="Hibbett D.S."/>
            <person name="Martin F."/>
        </authorList>
    </citation>
    <scope>NUCLEOTIDE SEQUENCE [LARGE SCALE GENOMIC DNA]</scope>
    <source>
        <strain evidence="9">LaAM-08-1</strain>
    </source>
</reference>
<evidence type="ECO:0000256" key="2">
    <source>
        <dbReference type="ARBA" id="ARBA00009836"/>
    </source>
</evidence>
<dbReference type="Pfam" id="PF01885">
    <property type="entry name" value="PTS_2-RNA"/>
    <property type="match status" value="1"/>
</dbReference>
<keyword evidence="4" id="KW-0808">Transferase</keyword>
<dbReference type="OrthoDB" id="419694at2759"/>
<dbReference type="InterPro" id="IPR042080">
    <property type="entry name" value="RNA_2'-PTrans_N"/>
</dbReference>
<evidence type="ECO:0000256" key="3">
    <source>
        <dbReference type="ARBA" id="ARBA00012007"/>
    </source>
</evidence>
<dbReference type="SUPFAM" id="SSF56399">
    <property type="entry name" value="ADP-ribosylation"/>
    <property type="match status" value="1"/>
</dbReference>
<dbReference type="AlphaFoldDB" id="A0A0C9X6J3"/>
<keyword evidence="9" id="KW-1185">Reference proteome</keyword>
<gene>
    <name evidence="8" type="ORF">K443DRAFT_151449</name>
</gene>
<evidence type="ECO:0000256" key="7">
    <source>
        <dbReference type="SAM" id="MobiDB-lite"/>
    </source>
</evidence>
<dbReference type="EC" id="2.7.1.160" evidence="3"/>
<evidence type="ECO:0000256" key="5">
    <source>
        <dbReference type="ARBA" id="ARBA00023027"/>
    </source>
</evidence>
<dbReference type="STRING" id="1095629.A0A0C9X6J3"/>
<accession>A0A0C9X6J3</accession>
<comment type="function">
    <text evidence="1">Catalyzes the last step of tRNA splicing, the transfer of the splice junction 2'-phosphate from ligated tRNA to NAD to produce ADP-ribose 1''-2'' cyclic phosphate.</text>
</comment>
<reference evidence="8 9" key="1">
    <citation type="submission" date="2014-04" db="EMBL/GenBank/DDBJ databases">
        <authorList>
            <consortium name="DOE Joint Genome Institute"/>
            <person name="Kuo A."/>
            <person name="Kohler A."/>
            <person name="Nagy L.G."/>
            <person name="Floudas D."/>
            <person name="Copeland A."/>
            <person name="Barry K.W."/>
            <person name="Cichocki N."/>
            <person name="Veneault-Fourrey C."/>
            <person name="LaButti K."/>
            <person name="Lindquist E.A."/>
            <person name="Lipzen A."/>
            <person name="Lundell T."/>
            <person name="Morin E."/>
            <person name="Murat C."/>
            <person name="Sun H."/>
            <person name="Tunlid A."/>
            <person name="Henrissat B."/>
            <person name="Grigoriev I.V."/>
            <person name="Hibbett D.S."/>
            <person name="Martin F."/>
            <person name="Nordberg H.P."/>
            <person name="Cantor M.N."/>
            <person name="Hua S.X."/>
        </authorList>
    </citation>
    <scope>NUCLEOTIDE SEQUENCE [LARGE SCALE GENOMIC DNA]</scope>
    <source>
        <strain evidence="8 9">LaAM-08-1</strain>
    </source>
</reference>
<evidence type="ECO:0000256" key="6">
    <source>
        <dbReference type="ARBA" id="ARBA00047949"/>
    </source>
</evidence>
<name>A0A0C9X6J3_9AGAR</name>
<dbReference type="HOGENOM" id="CLU_809074_0_0_1"/>
<dbReference type="GO" id="GO:0006388">
    <property type="term" value="P:tRNA splicing, via endonucleolytic cleavage and ligation"/>
    <property type="evidence" value="ECO:0007669"/>
    <property type="project" value="TreeGrafter"/>
</dbReference>
<dbReference type="Gene3D" id="3.20.170.30">
    <property type="match status" value="1"/>
</dbReference>
<keyword evidence="5" id="KW-0520">NAD</keyword>
<dbReference type="EMBL" id="KN838545">
    <property type="protein sequence ID" value="KIK07815.1"/>
    <property type="molecule type" value="Genomic_DNA"/>
</dbReference>
<evidence type="ECO:0000256" key="4">
    <source>
        <dbReference type="ARBA" id="ARBA00022679"/>
    </source>
</evidence>
<dbReference type="InterPro" id="IPR002745">
    <property type="entry name" value="Ptrans_KptA/Tpt1"/>
</dbReference>
<dbReference type="GO" id="GO:0000215">
    <property type="term" value="F:tRNA 2'-phosphotransferase activity"/>
    <property type="evidence" value="ECO:0007669"/>
    <property type="project" value="UniProtKB-EC"/>
</dbReference>
<dbReference type="InterPro" id="IPR042081">
    <property type="entry name" value="RNA_2'-PTrans_C"/>
</dbReference>
<proteinExistence type="inferred from homology"/>
<sequence length="343" mass="39242">MFRACQLLSHFTIKHSSFAVKHAPRRAYTMTSAPTLMSLRDLPPHQRPPSIKVPPNVNSPLLEMSPQSNGRLRNGGRLPSSSRTRKGTRLSARVRPLSERPIIRKGPIRKPYKKKKRQVYSRPTLSMIQFGKNAGWLLRHGATHLGFPIRPDGFMRVQDALYLSTLNRHTQETFLEHAINDPPQRFEVKKERDYFAVSDVEVWWVRAKEGHDIPGVYADRKRLFPDATLRLTEVYFRTGFDQWEKIRKRGIPQAHAGLIRLSATSSVKSSRPHGYNRVNAVPIRFVTIAVDIRQAFALGIEFYRTRRGYILSQGNDEGVIPPSVFSSAVETVVSREVLKPYVK</sequence>
<organism evidence="8 9">
    <name type="scientific">Laccaria amethystina LaAM-08-1</name>
    <dbReference type="NCBI Taxonomy" id="1095629"/>
    <lineage>
        <taxon>Eukaryota</taxon>
        <taxon>Fungi</taxon>
        <taxon>Dikarya</taxon>
        <taxon>Basidiomycota</taxon>
        <taxon>Agaricomycotina</taxon>
        <taxon>Agaricomycetes</taxon>
        <taxon>Agaricomycetidae</taxon>
        <taxon>Agaricales</taxon>
        <taxon>Agaricineae</taxon>
        <taxon>Hydnangiaceae</taxon>
        <taxon>Laccaria</taxon>
    </lineage>
</organism>
<comment type="similarity">
    <text evidence="2">Belongs to the KptA/TPT1 family.</text>
</comment>
<feature type="region of interest" description="Disordered" evidence="7">
    <location>
        <begin position="38"/>
        <end position="93"/>
    </location>
</feature>
<dbReference type="PANTHER" id="PTHR12684">
    <property type="entry name" value="PUTATIVE PHOSPHOTRANSFERASE"/>
    <property type="match status" value="1"/>
</dbReference>